<gene>
    <name evidence="25" type="ORF">HHI_03562</name>
</gene>
<evidence type="ECO:0000256" key="22">
    <source>
        <dbReference type="SAM" id="MobiDB-lite"/>
    </source>
</evidence>
<dbReference type="Pfam" id="PF14715">
    <property type="entry name" value="FixP_N"/>
    <property type="match status" value="1"/>
</dbReference>
<feature type="binding site" description="axial binding residue" evidence="20">
    <location>
        <position position="228"/>
    </location>
    <ligand>
        <name>heme c</name>
        <dbReference type="ChEBI" id="CHEBI:61717"/>
        <label>2</label>
    </ligand>
    <ligandPart>
        <name>Fe</name>
        <dbReference type="ChEBI" id="CHEBI:18248"/>
    </ligandPart>
</feature>
<accession>A0A059FZB7</accession>
<dbReference type="PANTHER" id="PTHR33751:SF1">
    <property type="entry name" value="CBB3-TYPE CYTOCHROME C OXIDASE SUBUNIT FIXP"/>
    <property type="match status" value="1"/>
</dbReference>
<feature type="domain" description="Cytochrome c" evidence="24">
    <location>
        <begin position="211"/>
        <end position="292"/>
    </location>
</feature>
<dbReference type="GO" id="GO:0009055">
    <property type="term" value="F:electron transfer activity"/>
    <property type="evidence" value="ECO:0007669"/>
    <property type="project" value="InterPro"/>
</dbReference>
<feature type="compositionally biased region" description="Basic and acidic residues" evidence="22">
    <location>
        <begin position="167"/>
        <end position="176"/>
    </location>
</feature>
<evidence type="ECO:0000256" key="2">
    <source>
        <dbReference type="ARBA" id="ARBA00004673"/>
    </source>
</evidence>
<dbReference type="InterPro" id="IPR050597">
    <property type="entry name" value="Cytochrome_c_Oxidase_Subunit"/>
</dbReference>
<dbReference type="InterPro" id="IPR009056">
    <property type="entry name" value="Cyt_c-like_dom"/>
</dbReference>
<keyword evidence="26" id="KW-1185">Reference proteome</keyword>
<comment type="function">
    <text evidence="19">C-type cytochrome. Part of the cbb3-type cytochrome c oxidase complex.</text>
</comment>
<dbReference type="GO" id="GO:1902600">
    <property type="term" value="P:proton transmembrane transport"/>
    <property type="evidence" value="ECO:0007669"/>
    <property type="project" value="UniProtKB-KW"/>
</dbReference>
<feature type="domain" description="Cytochrome c" evidence="24">
    <location>
        <begin position="114"/>
        <end position="204"/>
    </location>
</feature>
<dbReference type="RefSeq" id="WP_011646247.1">
    <property type="nucleotide sequence ID" value="NZ_ARYI01000002.1"/>
</dbReference>
<evidence type="ECO:0000256" key="1">
    <source>
        <dbReference type="ARBA" id="ARBA00004533"/>
    </source>
</evidence>
<dbReference type="GO" id="GO:0005506">
    <property type="term" value="F:iron ion binding"/>
    <property type="evidence" value="ECO:0007669"/>
    <property type="project" value="InterPro"/>
</dbReference>
<organism evidence="25 26">
    <name type="scientific">Hyphomonas hirschiana VP5</name>
    <dbReference type="NCBI Taxonomy" id="1280951"/>
    <lineage>
        <taxon>Bacteria</taxon>
        <taxon>Pseudomonadati</taxon>
        <taxon>Pseudomonadota</taxon>
        <taxon>Alphaproteobacteria</taxon>
        <taxon>Hyphomonadales</taxon>
        <taxon>Hyphomonadaceae</taxon>
        <taxon>Hyphomonas</taxon>
    </lineage>
</organism>
<evidence type="ECO:0000256" key="15">
    <source>
        <dbReference type="ARBA" id="ARBA00023002"/>
    </source>
</evidence>
<dbReference type="OrthoDB" id="9811281at2"/>
<keyword evidence="4 19" id="KW-0813">Transport</keyword>
<feature type="binding site" description="axial binding residue" evidence="20">
    <location>
        <position position="269"/>
    </location>
    <ligand>
        <name>heme c</name>
        <dbReference type="ChEBI" id="CHEBI:61717"/>
        <label>1</label>
    </ligand>
    <ligandPart>
        <name>Fe</name>
        <dbReference type="ChEBI" id="CHEBI:18248"/>
    </ligandPart>
</feature>
<evidence type="ECO:0000256" key="17">
    <source>
        <dbReference type="ARBA" id="ARBA00023065"/>
    </source>
</evidence>
<dbReference type="PATRIC" id="fig|1280951.3.peg.724"/>
<dbReference type="GO" id="GO:0016491">
    <property type="term" value="F:oxidoreductase activity"/>
    <property type="evidence" value="ECO:0007669"/>
    <property type="project" value="UniProtKB-KW"/>
</dbReference>
<comment type="subunit">
    <text evidence="19">Component of the cbb3-type cytochrome c oxidase.</text>
</comment>
<keyword evidence="18 19" id="KW-0472">Membrane</keyword>
<keyword evidence="11" id="KW-0677">Repeat</keyword>
<feature type="binding site" description="covalent" evidence="21">
    <location>
        <position position="224"/>
    </location>
    <ligand>
        <name>heme c</name>
        <dbReference type="ChEBI" id="CHEBI:61717"/>
        <label>2</label>
    </ligand>
</feature>
<keyword evidence="10 19" id="KW-0479">Metal-binding</keyword>
<dbReference type="NCBIfam" id="TIGR00782">
    <property type="entry name" value="ccoP"/>
    <property type="match status" value="1"/>
</dbReference>
<keyword evidence="5 19" id="KW-1003">Cell membrane</keyword>
<keyword evidence="8 19" id="KW-0679">Respiratory chain</keyword>
<keyword evidence="15 19" id="KW-0560">Oxidoreductase</keyword>
<comment type="pathway">
    <text evidence="2 19">Energy metabolism; oxidative phosphorylation.</text>
</comment>
<evidence type="ECO:0000256" key="16">
    <source>
        <dbReference type="ARBA" id="ARBA00023004"/>
    </source>
</evidence>
<proteinExistence type="inferred from homology"/>
<keyword evidence="13 19" id="KW-0249">Electron transport</keyword>
<dbReference type="PIRSF" id="PIRSF000006">
    <property type="entry name" value="Cbb3-Cox_fixP"/>
    <property type="match status" value="1"/>
</dbReference>
<sequence>MTEHKKDIDEVSGVETTGHSWDGIKELNNPLPRWWLYVFYASIVWAIGYMIFMPAIPSLPGMGVNNTPGLRGHSDRAQVAQEVAELRSGRSEAASQLVTASLSEIENDLTLQQFALAMGESAFGDNCATCHGAGGRGAKGYPMLADDIWLWDGTLEGIETTLRHGIRHTDDPDTRRNSMPAYGRDGMLTPKEIDDLVQYVLNLSGREADQAAIDRAAPIFATQCVTCHGADGKGNRQLGAPNLTDHEWLFGGEPRDIQQTIYSARNAHMPAWQGRLDDPTIKALAVYVHSLGGGEK</sequence>
<dbReference type="Proteomes" id="UP000025061">
    <property type="component" value="Unassembled WGS sequence"/>
</dbReference>
<dbReference type="EMBL" id="ARYI01000002">
    <property type="protein sequence ID" value="KCZ95817.1"/>
    <property type="molecule type" value="Genomic_DNA"/>
</dbReference>
<dbReference type="Pfam" id="PF00034">
    <property type="entry name" value="Cytochrom_C"/>
    <property type="match status" value="1"/>
</dbReference>
<evidence type="ECO:0000256" key="14">
    <source>
        <dbReference type="ARBA" id="ARBA00022989"/>
    </source>
</evidence>
<dbReference type="InterPro" id="IPR036909">
    <property type="entry name" value="Cyt_c-like_dom_sf"/>
</dbReference>
<evidence type="ECO:0000256" key="3">
    <source>
        <dbReference type="ARBA" id="ARBA00006113"/>
    </source>
</evidence>
<name>A0A059FZB7_9PROT</name>
<dbReference type="SUPFAM" id="SSF46626">
    <property type="entry name" value="Cytochrome c"/>
    <property type="match status" value="2"/>
</dbReference>
<reference evidence="25 26" key="1">
    <citation type="submission" date="2013-04" db="EMBL/GenBank/DDBJ databases">
        <title>Hyphomonas hirschiana VP5 Genome Sequencing.</title>
        <authorList>
            <person name="Lai Q."/>
            <person name="Shao Z."/>
        </authorList>
    </citation>
    <scope>NUCLEOTIDE SEQUENCE [LARGE SCALE GENOMIC DNA]</scope>
    <source>
        <strain evidence="25 26">VP5</strain>
    </source>
</reference>
<comment type="subcellular location">
    <subcellularLocation>
        <location evidence="1 19">Cell inner membrane</location>
    </subcellularLocation>
</comment>
<keyword evidence="17 19" id="KW-0406">Ion transport</keyword>
<keyword evidence="12 19" id="KW-0375">Hydrogen ion transport</keyword>
<evidence type="ECO:0000256" key="6">
    <source>
        <dbReference type="ARBA" id="ARBA00022519"/>
    </source>
</evidence>
<evidence type="ECO:0000256" key="8">
    <source>
        <dbReference type="ARBA" id="ARBA00022660"/>
    </source>
</evidence>
<feature type="binding site" description="covalent" evidence="21">
    <location>
        <position position="227"/>
    </location>
    <ligand>
        <name>heme c</name>
        <dbReference type="ChEBI" id="CHEBI:61717"/>
        <label>2</label>
    </ligand>
</feature>
<feature type="binding site" description="axial binding residue" evidence="20">
    <location>
        <position position="131"/>
    </location>
    <ligand>
        <name>heme c</name>
        <dbReference type="ChEBI" id="CHEBI:61717"/>
        <label>1</label>
    </ligand>
    <ligandPart>
        <name>Fe</name>
        <dbReference type="ChEBI" id="CHEBI:18248"/>
    </ligandPart>
</feature>
<evidence type="ECO:0000256" key="18">
    <source>
        <dbReference type="ARBA" id="ARBA00023136"/>
    </source>
</evidence>
<evidence type="ECO:0000256" key="10">
    <source>
        <dbReference type="ARBA" id="ARBA00022723"/>
    </source>
</evidence>
<evidence type="ECO:0000256" key="5">
    <source>
        <dbReference type="ARBA" id="ARBA00022475"/>
    </source>
</evidence>
<evidence type="ECO:0000256" key="12">
    <source>
        <dbReference type="ARBA" id="ARBA00022781"/>
    </source>
</evidence>
<keyword evidence="9 23" id="KW-0812">Transmembrane</keyword>
<evidence type="ECO:0000259" key="24">
    <source>
        <dbReference type="PROSITE" id="PS51007"/>
    </source>
</evidence>
<keyword evidence="14 23" id="KW-1133">Transmembrane helix</keyword>
<dbReference type="PRINTS" id="PR00605">
    <property type="entry name" value="CYTCHROMECIC"/>
</dbReference>
<dbReference type="GO" id="GO:0005886">
    <property type="term" value="C:plasma membrane"/>
    <property type="evidence" value="ECO:0007669"/>
    <property type="project" value="UniProtKB-SubCell"/>
</dbReference>
<comment type="caution">
    <text evidence="25">The sequence shown here is derived from an EMBL/GenBank/DDBJ whole genome shotgun (WGS) entry which is preliminary data.</text>
</comment>
<feature type="binding site" description="axial binding residue" evidence="20">
    <location>
        <position position="179"/>
    </location>
    <ligand>
        <name>heme c</name>
        <dbReference type="ChEBI" id="CHEBI:61717"/>
        <label>2</label>
    </ligand>
    <ligandPart>
        <name>Fe</name>
        <dbReference type="ChEBI" id="CHEBI:18248"/>
    </ligandPart>
</feature>
<dbReference type="Gene3D" id="1.10.760.10">
    <property type="entry name" value="Cytochrome c-like domain"/>
    <property type="match status" value="2"/>
</dbReference>
<keyword evidence="6 19" id="KW-0997">Cell inner membrane</keyword>
<evidence type="ECO:0000256" key="19">
    <source>
        <dbReference type="PIRNR" id="PIRNR000006"/>
    </source>
</evidence>
<evidence type="ECO:0000256" key="13">
    <source>
        <dbReference type="ARBA" id="ARBA00022982"/>
    </source>
</evidence>
<protein>
    <recommendedName>
        <fullName evidence="19">Cbb3-type cytochrome c oxidase subunit</fullName>
    </recommendedName>
</protein>
<comment type="similarity">
    <text evidence="3 19">Belongs to the CcoP / FixP family.</text>
</comment>
<evidence type="ECO:0000313" key="26">
    <source>
        <dbReference type="Proteomes" id="UP000025061"/>
    </source>
</evidence>
<feature type="binding site" description="covalent" evidence="21">
    <location>
        <position position="127"/>
    </location>
    <ligand>
        <name>heme c</name>
        <dbReference type="ChEBI" id="CHEBI:61717"/>
        <label>1</label>
    </ligand>
</feature>
<dbReference type="GO" id="GO:0006119">
    <property type="term" value="P:oxidative phosphorylation"/>
    <property type="evidence" value="ECO:0007669"/>
    <property type="project" value="UniProtKB-UniPathway"/>
</dbReference>
<keyword evidence="7 19" id="KW-0349">Heme</keyword>
<dbReference type="InterPro" id="IPR032858">
    <property type="entry name" value="CcoP_N"/>
</dbReference>
<feature type="binding site" description="covalent" evidence="21">
    <location>
        <position position="130"/>
    </location>
    <ligand>
        <name>heme c</name>
        <dbReference type="ChEBI" id="CHEBI:61717"/>
        <label>1</label>
    </ligand>
</feature>
<dbReference type="GO" id="GO:0020037">
    <property type="term" value="F:heme binding"/>
    <property type="evidence" value="ECO:0007669"/>
    <property type="project" value="InterPro"/>
</dbReference>
<evidence type="ECO:0000256" key="9">
    <source>
        <dbReference type="ARBA" id="ARBA00022692"/>
    </source>
</evidence>
<dbReference type="InterPro" id="IPR038414">
    <property type="entry name" value="CcoP_N_sf"/>
</dbReference>
<feature type="region of interest" description="Disordered" evidence="22">
    <location>
        <begin position="166"/>
        <end position="185"/>
    </location>
</feature>
<evidence type="ECO:0000256" key="4">
    <source>
        <dbReference type="ARBA" id="ARBA00022448"/>
    </source>
</evidence>
<evidence type="ECO:0000313" key="25">
    <source>
        <dbReference type="EMBL" id="KCZ95817.1"/>
    </source>
</evidence>
<dbReference type="PANTHER" id="PTHR33751">
    <property type="entry name" value="CBB3-TYPE CYTOCHROME C OXIDASE SUBUNIT FIXP"/>
    <property type="match status" value="1"/>
</dbReference>
<comment type="cofactor">
    <cofactor evidence="19 21">
        <name>heme c</name>
        <dbReference type="ChEBI" id="CHEBI:61717"/>
    </cofactor>
    <text evidence="19 21">Binds 2 heme C groups per subunit.</text>
</comment>
<feature type="transmembrane region" description="Helical" evidence="23">
    <location>
        <begin position="34"/>
        <end position="52"/>
    </location>
</feature>
<dbReference type="PROSITE" id="PS51007">
    <property type="entry name" value="CYTC"/>
    <property type="match status" value="2"/>
</dbReference>
<dbReference type="InterPro" id="IPR008168">
    <property type="entry name" value="Cyt_C_IC"/>
</dbReference>
<evidence type="ECO:0000256" key="11">
    <source>
        <dbReference type="ARBA" id="ARBA00022737"/>
    </source>
</evidence>
<dbReference type="Gene3D" id="6.10.280.130">
    <property type="match status" value="1"/>
</dbReference>
<evidence type="ECO:0000256" key="23">
    <source>
        <dbReference type="SAM" id="Phobius"/>
    </source>
</evidence>
<dbReference type="UniPathway" id="UPA00705"/>
<dbReference type="AlphaFoldDB" id="A0A059FZB7"/>
<evidence type="ECO:0000256" key="20">
    <source>
        <dbReference type="PIRSR" id="PIRSR000006-1"/>
    </source>
</evidence>
<evidence type="ECO:0000256" key="21">
    <source>
        <dbReference type="PIRSR" id="PIRSR000006-2"/>
    </source>
</evidence>
<dbReference type="InterPro" id="IPR004678">
    <property type="entry name" value="Cyt_c_oxidase_cbb3_su3"/>
</dbReference>
<keyword evidence="16 19" id="KW-0408">Iron</keyword>
<evidence type="ECO:0000256" key="7">
    <source>
        <dbReference type="ARBA" id="ARBA00022617"/>
    </source>
</evidence>
<dbReference type="Pfam" id="PF13442">
    <property type="entry name" value="Cytochrome_CBB3"/>
    <property type="match status" value="1"/>
</dbReference>